<comment type="cofactor">
    <cofactor evidence="1">
        <name>FAD</name>
        <dbReference type="ChEBI" id="CHEBI:57692"/>
    </cofactor>
</comment>
<evidence type="ECO:0000259" key="6">
    <source>
        <dbReference type="Pfam" id="PF01494"/>
    </source>
</evidence>
<dbReference type="GO" id="GO:0004497">
    <property type="term" value="F:monooxygenase activity"/>
    <property type="evidence" value="ECO:0007669"/>
    <property type="project" value="UniProtKB-KW"/>
</dbReference>
<evidence type="ECO:0000313" key="8">
    <source>
        <dbReference type="Proteomes" id="UP000830671"/>
    </source>
</evidence>
<dbReference type="Proteomes" id="UP000830671">
    <property type="component" value="Chromosome 3"/>
</dbReference>
<dbReference type="KEGG" id="clup:CLUP02_05117"/>
<evidence type="ECO:0000256" key="5">
    <source>
        <dbReference type="ARBA" id="ARBA00023033"/>
    </source>
</evidence>
<keyword evidence="4" id="KW-0560">Oxidoreductase</keyword>
<keyword evidence="5" id="KW-0503">Monooxygenase</keyword>
<dbReference type="EMBL" id="CP019475">
    <property type="protein sequence ID" value="UQC79637.1"/>
    <property type="molecule type" value="Genomic_DNA"/>
</dbReference>
<dbReference type="RefSeq" id="XP_049141269.1">
    <property type="nucleotide sequence ID" value="XM_049284126.1"/>
</dbReference>
<organism evidence="7 8">
    <name type="scientific">Colletotrichum lupini</name>
    <dbReference type="NCBI Taxonomy" id="145971"/>
    <lineage>
        <taxon>Eukaryota</taxon>
        <taxon>Fungi</taxon>
        <taxon>Dikarya</taxon>
        <taxon>Ascomycota</taxon>
        <taxon>Pezizomycotina</taxon>
        <taxon>Sordariomycetes</taxon>
        <taxon>Hypocreomycetidae</taxon>
        <taxon>Glomerellales</taxon>
        <taxon>Glomerellaceae</taxon>
        <taxon>Colletotrichum</taxon>
        <taxon>Colletotrichum acutatum species complex</taxon>
    </lineage>
</organism>
<keyword evidence="2" id="KW-0285">Flavoprotein</keyword>
<dbReference type="InterPro" id="IPR036188">
    <property type="entry name" value="FAD/NAD-bd_sf"/>
</dbReference>
<dbReference type="InterPro" id="IPR002938">
    <property type="entry name" value="FAD-bd"/>
</dbReference>
<dbReference type="Gene3D" id="3.50.50.60">
    <property type="entry name" value="FAD/NAD(P)-binding domain"/>
    <property type="match status" value="1"/>
</dbReference>
<keyword evidence="3" id="KW-0274">FAD</keyword>
<sequence length="245" mass="27744">MRPSIVSLPPPVTGSELTHSYFTRWKDPVFPRYLVTVESFEVIGLEFVPIIIFLVYMPGDMTARFENADAENEEELASCMLGVGFFVDRMATSRSFESLSQAEKWDAVDHLFWDWSPEHRYIIGVFRGQEMYYGAPRVSSRPSTNWRKLVTSADDKRLGNPHIWLIGDSIHSMFPSRGMGGNQAMRDTADALPLLVRLAETAKTTEELKEADIIQACDRYEGAVIPRAFEWVQRSGGKNPMVSAL</sequence>
<evidence type="ECO:0000256" key="3">
    <source>
        <dbReference type="ARBA" id="ARBA00022827"/>
    </source>
</evidence>
<dbReference type="GO" id="GO:0071949">
    <property type="term" value="F:FAD binding"/>
    <property type="evidence" value="ECO:0007669"/>
    <property type="project" value="InterPro"/>
</dbReference>
<evidence type="ECO:0000256" key="1">
    <source>
        <dbReference type="ARBA" id="ARBA00001974"/>
    </source>
</evidence>
<dbReference type="GeneID" id="73339136"/>
<proteinExistence type="predicted"/>
<accession>A0A9Q8SND9</accession>
<evidence type="ECO:0000313" key="7">
    <source>
        <dbReference type="EMBL" id="UQC79637.1"/>
    </source>
</evidence>
<keyword evidence="8" id="KW-1185">Reference proteome</keyword>
<name>A0A9Q8SND9_9PEZI</name>
<dbReference type="SUPFAM" id="SSF51905">
    <property type="entry name" value="FAD/NAD(P)-binding domain"/>
    <property type="match status" value="1"/>
</dbReference>
<dbReference type="PANTHER" id="PTHR47178:SF6">
    <property type="entry name" value="FAD-BINDING DOMAIN-CONTAINING PROTEIN"/>
    <property type="match status" value="1"/>
</dbReference>
<evidence type="ECO:0000256" key="2">
    <source>
        <dbReference type="ARBA" id="ARBA00022630"/>
    </source>
</evidence>
<feature type="domain" description="FAD-binding" evidence="6">
    <location>
        <begin position="140"/>
        <end position="196"/>
    </location>
</feature>
<evidence type="ECO:0000256" key="4">
    <source>
        <dbReference type="ARBA" id="ARBA00023002"/>
    </source>
</evidence>
<dbReference type="AlphaFoldDB" id="A0A9Q8SND9"/>
<protein>
    <recommendedName>
        <fullName evidence="6">FAD-binding domain-containing protein</fullName>
    </recommendedName>
</protein>
<dbReference type="PANTHER" id="PTHR47178">
    <property type="entry name" value="MONOOXYGENASE, FAD-BINDING"/>
    <property type="match status" value="1"/>
</dbReference>
<reference evidence="7" key="1">
    <citation type="journal article" date="2021" name="Mol. Plant Microbe Interact.">
        <title>Complete Genome Sequence of the Plant-Pathogenic Fungus Colletotrichum lupini.</title>
        <authorList>
            <person name="Baroncelli R."/>
            <person name="Pensec F."/>
            <person name="Da Lio D."/>
            <person name="Boufleur T."/>
            <person name="Vicente I."/>
            <person name="Sarrocco S."/>
            <person name="Picot A."/>
            <person name="Baraldi E."/>
            <person name="Sukno S."/>
            <person name="Thon M."/>
            <person name="Le Floch G."/>
        </authorList>
    </citation>
    <scope>NUCLEOTIDE SEQUENCE</scope>
    <source>
        <strain evidence="7">IMI 504893</strain>
    </source>
</reference>
<gene>
    <name evidence="7" type="ORF">CLUP02_05117</name>
</gene>
<dbReference type="Pfam" id="PF01494">
    <property type="entry name" value="FAD_binding_3"/>
    <property type="match status" value="1"/>
</dbReference>